<proteinExistence type="predicted"/>
<evidence type="ECO:0000313" key="2">
    <source>
        <dbReference type="EMBL" id="CAB9501365.1"/>
    </source>
</evidence>
<name>A0A9N8DIV3_9STRA</name>
<accession>A0A9N8DIV3</accession>
<sequence>MKRTHCRTVHTCVGSKSPNKVSLVAKSELVLAMIELAVRSAAAEKVCIPHKQYCYGVMLLQLSLWATFHGELVIELTSGDSADRQTTRTPRASKSSMQQHGVHQTKTSQPRPTTQGNPTGSRLHRKVSFIAKSELVGNALSFDGQRHGRPASLQRSVATMS</sequence>
<feature type="region of interest" description="Disordered" evidence="1">
    <location>
        <begin position="81"/>
        <end position="123"/>
    </location>
</feature>
<comment type="caution">
    <text evidence="2">The sequence shown here is derived from an EMBL/GenBank/DDBJ whole genome shotgun (WGS) entry which is preliminary data.</text>
</comment>
<evidence type="ECO:0000313" key="3">
    <source>
        <dbReference type="Proteomes" id="UP001153069"/>
    </source>
</evidence>
<dbReference type="EMBL" id="CAICTM010000105">
    <property type="protein sequence ID" value="CAB9501365.1"/>
    <property type="molecule type" value="Genomic_DNA"/>
</dbReference>
<keyword evidence="3" id="KW-1185">Reference proteome</keyword>
<dbReference type="AlphaFoldDB" id="A0A9N8DIV3"/>
<evidence type="ECO:0000256" key="1">
    <source>
        <dbReference type="SAM" id="MobiDB-lite"/>
    </source>
</evidence>
<protein>
    <submittedName>
        <fullName evidence="2">Uncharacterized protein</fullName>
    </submittedName>
</protein>
<organism evidence="2 3">
    <name type="scientific">Seminavis robusta</name>
    <dbReference type="NCBI Taxonomy" id="568900"/>
    <lineage>
        <taxon>Eukaryota</taxon>
        <taxon>Sar</taxon>
        <taxon>Stramenopiles</taxon>
        <taxon>Ochrophyta</taxon>
        <taxon>Bacillariophyta</taxon>
        <taxon>Bacillariophyceae</taxon>
        <taxon>Bacillariophycidae</taxon>
        <taxon>Naviculales</taxon>
        <taxon>Naviculaceae</taxon>
        <taxon>Seminavis</taxon>
    </lineage>
</organism>
<reference evidence="2" key="1">
    <citation type="submission" date="2020-06" db="EMBL/GenBank/DDBJ databases">
        <authorList>
            <consortium name="Plant Systems Biology data submission"/>
        </authorList>
    </citation>
    <scope>NUCLEOTIDE SEQUENCE</scope>
    <source>
        <strain evidence="2">D6</strain>
    </source>
</reference>
<dbReference type="Proteomes" id="UP001153069">
    <property type="component" value="Unassembled WGS sequence"/>
</dbReference>
<gene>
    <name evidence="2" type="ORF">SEMRO_106_G053660.1</name>
</gene>
<feature type="region of interest" description="Disordered" evidence="1">
    <location>
        <begin position="142"/>
        <end position="161"/>
    </location>
</feature>
<feature type="compositionally biased region" description="Polar residues" evidence="1">
    <location>
        <begin position="87"/>
        <end position="120"/>
    </location>
</feature>